<comment type="caution">
    <text evidence="1">The sequence shown here is derived from an EMBL/GenBank/DDBJ whole genome shotgun (WGS) entry which is preliminary data.</text>
</comment>
<reference evidence="1 2" key="1">
    <citation type="journal article" date="2019" name="Microbiol. Resour. Announc.">
        <title>Draft Genome Sequence of Comamonas testosteroni TA441, a Bacterium That Has a Cryptic Phenol Degradation Gene Cluster.</title>
        <authorList>
            <person name="Arai H."/>
            <person name="Ishii M."/>
        </authorList>
    </citation>
    <scope>NUCLEOTIDE SEQUENCE [LARGE SCALE GENOMIC DNA]</scope>
    <source>
        <strain evidence="1 2">TA441</strain>
    </source>
</reference>
<accession>A0A5A7MMM5</accession>
<dbReference type="Proteomes" id="UP000323105">
    <property type="component" value="Unassembled WGS sequence"/>
</dbReference>
<dbReference type="EMBL" id="BKBW01000023">
    <property type="protein sequence ID" value="GEQ78081.1"/>
    <property type="molecule type" value="Genomic_DNA"/>
</dbReference>
<protein>
    <submittedName>
        <fullName evidence="1">Uncharacterized protein</fullName>
    </submittedName>
</protein>
<evidence type="ECO:0000313" key="2">
    <source>
        <dbReference type="Proteomes" id="UP000323105"/>
    </source>
</evidence>
<organism evidence="1 2">
    <name type="scientific">Comamonas testosteroni</name>
    <name type="common">Pseudomonas testosteroni</name>
    <dbReference type="NCBI Taxonomy" id="285"/>
    <lineage>
        <taxon>Bacteria</taxon>
        <taxon>Pseudomonadati</taxon>
        <taxon>Pseudomonadota</taxon>
        <taxon>Betaproteobacteria</taxon>
        <taxon>Burkholderiales</taxon>
        <taxon>Comamonadaceae</taxon>
        <taxon>Comamonas</taxon>
    </lineage>
</organism>
<gene>
    <name evidence="1" type="ORF">CTTA_5086</name>
</gene>
<name>A0A5A7MMM5_COMTE</name>
<proteinExistence type="predicted"/>
<evidence type="ECO:0000313" key="1">
    <source>
        <dbReference type="EMBL" id="GEQ78081.1"/>
    </source>
</evidence>
<sequence length="59" mass="6072">MFIAASFVVIEQELKAGMPDNDDIRSVPILSNEALNTAVESATVNGLGNDAAVYCGAGT</sequence>
<dbReference type="AlphaFoldDB" id="A0A5A7MMM5"/>